<reference evidence="23" key="1">
    <citation type="submission" date="2025-08" db="UniProtKB">
        <authorList>
            <consortium name="RefSeq"/>
        </authorList>
    </citation>
    <scope>IDENTIFICATION</scope>
    <source>
        <tissue evidence="23">Sperm</tissue>
    </source>
</reference>
<feature type="transmembrane region" description="Helical" evidence="20">
    <location>
        <begin position="363"/>
        <end position="384"/>
    </location>
</feature>
<protein>
    <submittedName>
        <fullName evidence="23">Transient receptor potential cation channel subfamily V member 6-like isoform X1</fullName>
    </submittedName>
</protein>
<dbReference type="InterPro" id="IPR036770">
    <property type="entry name" value="Ankyrin_rpt-contain_sf"/>
</dbReference>
<keyword evidence="9" id="KW-0677">Repeat</keyword>
<keyword evidence="11" id="KW-0112">Calmodulin-binding</keyword>
<feature type="region of interest" description="Disordered" evidence="19">
    <location>
        <begin position="625"/>
        <end position="650"/>
    </location>
</feature>
<dbReference type="InterPro" id="IPR002110">
    <property type="entry name" value="Ankyrin_rpt"/>
</dbReference>
<evidence type="ECO:0000256" key="10">
    <source>
        <dbReference type="ARBA" id="ARBA00022837"/>
    </source>
</evidence>
<comment type="subcellular location">
    <subcellularLocation>
        <location evidence="1">Cell membrane</location>
        <topology evidence="1">Multi-pass membrane protein</topology>
    </subcellularLocation>
</comment>
<dbReference type="InterPro" id="IPR024862">
    <property type="entry name" value="TRPV"/>
</dbReference>
<evidence type="ECO:0000256" key="15">
    <source>
        <dbReference type="ARBA" id="ARBA00023136"/>
    </source>
</evidence>
<gene>
    <name evidence="23" type="primary">LOC116947039</name>
</gene>
<keyword evidence="14" id="KW-0406">Ion transport</keyword>
<evidence type="ECO:0000256" key="3">
    <source>
        <dbReference type="ARBA" id="ARBA00022475"/>
    </source>
</evidence>
<evidence type="ECO:0000256" key="8">
    <source>
        <dbReference type="ARBA" id="ARBA00022723"/>
    </source>
</evidence>
<evidence type="ECO:0000256" key="2">
    <source>
        <dbReference type="ARBA" id="ARBA00022448"/>
    </source>
</evidence>
<organism evidence="22 23">
    <name type="scientific">Petromyzon marinus</name>
    <name type="common">Sea lamprey</name>
    <dbReference type="NCBI Taxonomy" id="7757"/>
    <lineage>
        <taxon>Eukaryota</taxon>
        <taxon>Metazoa</taxon>
        <taxon>Chordata</taxon>
        <taxon>Craniata</taxon>
        <taxon>Vertebrata</taxon>
        <taxon>Cyclostomata</taxon>
        <taxon>Hyperoartia</taxon>
        <taxon>Petromyzontiformes</taxon>
        <taxon>Petromyzontidae</taxon>
        <taxon>Petromyzon</taxon>
    </lineage>
</organism>
<dbReference type="Proteomes" id="UP001318040">
    <property type="component" value="Chromosome 28"/>
</dbReference>
<evidence type="ECO:0000256" key="17">
    <source>
        <dbReference type="ARBA" id="ARBA00036634"/>
    </source>
</evidence>
<dbReference type="GO" id="GO:0046872">
    <property type="term" value="F:metal ion binding"/>
    <property type="evidence" value="ECO:0007669"/>
    <property type="project" value="UniProtKB-KW"/>
</dbReference>
<evidence type="ECO:0000256" key="5">
    <source>
        <dbReference type="ARBA" id="ARBA00022568"/>
    </source>
</evidence>
<dbReference type="RefSeq" id="XP_032818306.1">
    <property type="nucleotide sequence ID" value="XM_032962415.1"/>
</dbReference>
<sequence>MIPMRGRTDSIINMTSRPNMNALCRPKDNELLEAARHNDVKAIERLLVTEKVNPLARGELGETALHMALLCDSQDAAMMLIHRIPPLLNQPITSDMYQGQTALHIAVMNQDVQMVRELLSCGADLHSPRATGSCFTSADGSSCYYGEFVLSFAVCTGNGEIVRLLVKNGATLKAQDSLGNSVLHVLVQHHDAEMVRSMYDLLSELVQPDEWCQIESLANSEGYTPLKLAVALGDDAMFSYLVERRKKVYWTMGTISYTVYDLREIDTWGDQRSVLDIITSSSKKKVQSMIDLRPVKDLLNHKWNSFGFNYFLIWMFSYMFYVMVFTICCLYRPLKLIPPELSDNITIMALKEMHEAYSTKEDFVRLLGEIITVMGAAVILYLEVPYIIKIGPKNYCKNTVIGGPFPVLMVCYSCLIAIIVVLRVMSHEGESIAMSLALVLGWCNTLYFARGFELLGPFSIMIQKIIFGDLMRWCCLLVICVFGFTAGFYVVFQTLDSRVYPNFQNFAVTFFTAIELMMGLIELPVPYDRHTPYIIYVIFIFYMIFAYLLMLNLLIATMDDTFWRVAHERMETWKIQIAASTLLLERRIPRSLRHRSGVPGNLLGYNKNIWYLGVEEIKDKKASAGQEANWRRKNNGGGMDNKDGPSHWGEDAFKEMDSDLKMVVCRWDTVRQNLAKIIVMSRQDETVF</sequence>
<feature type="transmembrane region" description="Helical" evidence="20">
    <location>
        <begin position="503"/>
        <end position="521"/>
    </location>
</feature>
<keyword evidence="5" id="KW-0109">Calcium transport</keyword>
<dbReference type="Gene3D" id="1.10.287.70">
    <property type="match status" value="1"/>
</dbReference>
<dbReference type="Pfam" id="PF00520">
    <property type="entry name" value="Ion_trans"/>
    <property type="match status" value="1"/>
</dbReference>
<dbReference type="GO" id="GO:0005516">
    <property type="term" value="F:calmodulin binding"/>
    <property type="evidence" value="ECO:0007669"/>
    <property type="project" value="UniProtKB-KW"/>
</dbReference>
<feature type="transmembrane region" description="Helical" evidence="20">
    <location>
        <begin position="405"/>
        <end position="425"/>
    </location>
</feature>
<dbReference type="InterPro" id="IPR008344">
    <property type="entry name" value="TRPV5/TRPV6"/>
</dbReference>
<keyword evidence="13 18" id="KW-0040">ANK repeat</keyword>
<dbReference type="Gene3D" id="1.25.40.20">
    <property type="entry name" value="Ankyrin repeat-containing domain"/>
    <property type="match status" value="1"/>
</dbReference>
<dbReference type="KEGG" id="pmrn:116947039"/>
<keyword evidence="7 20" id="KW-0812">Transmembrane</keyword>
<feature type="transmembrane region" description="Helical" evidence="20">
    <location>
        <begin position="431"/>
        <end position="449"/>
    </location>
</feature>
<dbReference type="SUPFAM" id="SSF48403">
    <property type="entry name" value="Ankyrin repeat"/>
    <property type="match status" value="1"/>
</dbReference>
<dbReference type="Pfam" id="PF12796">
    <property type="entry name" value="Ank_2"/>
    <property type="match status" value="2"/>
</dbReference>
<dbReference type="GO" id="GO:0005262">
    <property type="term" value="F:calcium channel activity"/>
    <property type="evidence" value="ECO:0007669"/>
    <property type="project" value="UniProtKB-KW"/>
</dbReference>
<evidence type="ECO:0000256" key="6">
    <source>
        <dbReference type="ARBA" id="ARBA00022673"/>
    </source>
</evidence>
<evidence type="ECO:0000313" key="23">
    <source>
        <dbReference type="RefSeq" id="XP_032818306.1"/>
    </source>
</evidence>
<evidence type="ECO:0000313" key="22">
    <source>
        <dbReference type="Proteomes" id="UP001318040"/>
    </source>
</evidence>
<evidence type="ECO:0000256" key="13">
    <source>
        <dbReference type="ARBA" id="ARBA00023043"/>
    </source>
</evidence>
<evidence type="ECO:0000256" key="4">
    <source>
        <dbReference type="ARBA" id="ARBA00022553"/>
    </source>
</evidence>
<dbReference type="GO" id="GO:0098703">
    <property type="term" value="P:calcium ion import across plasma membrane"/>
    <property type="evidence" value="ECO:0007669"/>
    <property type="project" value="TreeGrafter"/>
</dbReference>
<comment type="catalytic activity">
    <reaction evidence="17">
        <text>Ca(2+)(in) = Ca(2+)(out)</text>
        <dbReference type="Rhea" id="RHEA:29671"/>
        <dbReference type="ChEBI" id="CHEBI:29108"/>
    </reaction>
</comment>
<dbReference type="AlphaFoldDB" id="A0AAJ7THY5"/>
<keyword evidence="16" id="KW-0407">Ion channel</keyword>
<feature type="compositionally biased region" description="Basic and acidic residues" evidence="19">
    <location>
        <begin position="640"/>
        <end position="650"/>
    </location>
</feature>
<keyword evidence="2" id="KW-0813">Transport</keyword>
<evidence type="ECO:0000256" key="9">
    <source>
        <dbReference type="ARBA" id="ARBA00022737"/>
    </source>
</evidence>
<proteinExistence type="predicted"/>
<dbReference type="PANTHER" id="PTHR10582:SF23">
    <property type="entry name" value="ION TRANSPORT DOMAIN-CONTAINING PROTEIN"/>
    <property type="match status" value="1"/>
</dbReference>
<keyword evidence="3" id="KW-1003">Cell membrane</keyword>
<dbReference type="PANTHER" id="PTHR10582">
    <property type="entry name" value="TRANSIENT RECEPTOR POTENTIAL ION CHANNEL PROTEIN"/>
    <property type="match status" value="1"/>
</dbReference>
<feature type="repeat" description="ANK" evidence="18">
    <location>
        <begin position="145"/>
        <end position="177"/>
    </location>
</feature>
<evidence type="ECO:0000256" key="18">
    <source>
        <dbReference type="PROSITE-ProRule" id="PRU00023"/>
    </source>
</evidence>
<evidence type="ECO:0000256" key="19">
    <source>
        <dbReference type="SAM" id="MobiDB-lite"/>
    </source>
</evidence>
<feature type="transmembrane region" description="Helical" evidence="20">
    <location>
        <begin position="533"/>
        <end position="555"/>
    </location>
</feature>
<keyword evidence="10" id="KW-0106">Calcium</keyword>
<keyword evidence="6" id="KW-0107">Calcium channel</keyword>
<evidence type="ECO:0000256" key="14">
    <source>
        <dbReference type="ARBA" id="ARBA00023065"/>
    </source>
</evidence>
<feature type="repeat" description="ANK" evidence="18">
    <location>
        <begin position="98"/>
        <end position="130"/>
    </location>
</feature>
<dbReference type="GeneID" id="116947039"/>
<evidence type="ECO:0000256" key="11">
    <source>
        <dbReference type="ARBA" id="ARBA00022860"/>
    </source>
</evidence>
<keyword evidence="4" id="KW-0597">Phosphoprotein</keyword>
<evidence type="ECO:0000256" key="12">
    <source>
        <dbReference type="ARBA" id="ARBA00022989"/>
    </source>
</evidence>
<evidence type="ECO:0000256" key="7">
    <source>
        <dbReference type="ARBA" id="ARBA00022692"/>
    </source>
</evidence>
<accession>A0AAJ7THY5</accession>
<dbReference type="PROSITE" id="PS50088">
    <property type="entry name" value="ANK_REPEAT"/>
    <property type="match status" value="2"/>
</dbReference>
<dbReference type="InterPro" id="IPR005821">
    <property type="entry name" value="Ion_trans_dom"/>
</dbReference>
<keyword evidence="22" id="KW-1185">Reference proteome</keyword>
<feature type="transmembrane region" description="Helical" evidence="20">
    <location>
        <begin position="311"/>
        <end position="334"/>
    </location>
</feature>
<keyword evidence="15 20" id="KW-0472">Membrane</keyword>
<evidence type="ECO:0000256" key="16">
    <source>
        <dbReference type="ARBA" id="ARBA00023303"/>
    </source>
</evidence>
<feature type="domain" description="Ion transport" evidence="21">
    <location>
        <begin position="344"/>
        <end position="568"/>
    </location>
</feature>
<keyword evidence="8" id="KW-0479">Metal-binding</keyword>
<name>A0AAJ7THY5_PETMA</name>
<evidence type="ECO:0000259" key="21">
    <source>
        <dbReference type="Pfam" id="PF00520"/>
    </source>
</evidence>
<evidence type="ECO:0000256" key="20">
    <source>
        <dbReference type="SAM" id="Phobius"/>
    </source>
</evidence>
<evidence type="ECO:0000256" key="1">
    <source>
        <dbReference type="ARBA" id="ARBA00004651"/>
    </source>
</evidence>
<feature type="transmembrane region" description="Helical" evidence="20">
    <location>
        <begin position="470"/>
        <end position="491"/>
    </location>
</feature>
<dbReference type="SMART" id="SM00248">
    <property type="entry name" value="ANK"/>
    <property type="match status" value="5"/>
</dbReference>
<dbReference type="GO" id="GO:0005886">
    <property type="term" value="C:plasma membrane"/>
    <property type="evidence" value="ECO:0007669"/>
    <property type="project" value="UniProtKB-SubCell"/>
</dbReference>
<dbReference type="PROSITE" id="PS50297">
    <property type="entry name" value="ANK_REP_REGION"/>
    <property type="match status" value="2"/>
</dbReference>
<dbReference type="PRINTS" id="PR01765">
    <property type="entry name" value="ECACCHANNEL"/>
</dbReference>
<keyword evidence="12 20" id="KW-1133">Transmembrane helix</keyword>